<feature type="compositionally biased region" description="Low complexity" evidence="1">
    <location>
        <begin position="32"/>
        <end position="45"/>
    </location>
</feature>
<gene>
    <name evidence="3" type="ORF">AYW79_11000</name>
    <name evidence="4" type="ORF">B2M26_09915</name>
</gene>
<sequence length="395" mass="40334">MTSKKFTISMIALALLGSAGFGGAGAFAATNSTSTTSTASNQATTKPTASSQTATKSSNARHGHHGMHGHHRFMGGVDAKALAADLHITAKTLRADLRAGQSLNQIATAQGVSNSTLFSDAQALVAARLAKAEASGHLIATQVTAIEQKIDAKLPTLLAHTFKPDAHKTGAHRHGFAGSPMDLVKGLASDLKLPAKTLRADLRAGQSLNQIATAQGVSNSTLLSDAQALVAARLAKAEASGHLTATQVTAIGQKIDAKLPTLLAHTFKPGAHKTGAHRHGFAGSPMDLVKGLASDLKLPAKTLRADLRAGQSLNQIATAQGVSSSTLLSDAQALVAARLAKAEASGHLTATQVTTIGQKIDAKLPNVLNHVFKAKNPTVNATTTTSTAVGSTTNA</sequence>
<feature type="signal peptide" evidence="2">
    <location>
        <begin position="1"/>
        <end position="28"/>
    </location>
</feature>
<organism evidence="4 6">
    <name type="scientific">Ferroacidibacillus organovorans</name>
    <dbReference type="NCBI Taxonomy" id="1765683"/>
    <lineage>
        <taxon>Bacteria</taxon>
        <taxon>Bacillati</taxon>
        <taxon>Bacillota</taxon>
        <taxon>Bacilli</taxon>
        <taxon>Bacillales</taxon>
        <taxon>Alicyclobacillaceae</taxon>
        <taxon>Ferroacidibacillus</taxon>
    </lineage>
</organism>
<protein>
    <recommendedName>
        <fullName evidence="7">LysM domain-containing protein</fullName>
    </recommendedName>
</protein>
<evidence type="ECO:0008006" key="7">
    <source>
        <dbReference type="Google" id="ProtNLM"/>
    </source>
</evidence>
<proteinExistence type="predicted"/>
<evidence type="ECO:0000256" key="2">
    <source>
        <dbReference type="SAM" id="SignalP"/>
    </source>
</evidence>
<name>A0A162SYW0_9BACL</name>
<comment type="caution">
    <text evidence="4">The sequence shown here is derived from an EMBL/GenBank/DDBJ whole genome shotgun (WGS) entry which is preliminary data.</text>
</comment>
<dbReference type="AlphaFoldDB" id="A0A162SYW0"/>
<reference evidence="4 6" key="2">
    <citation type="submission" date="2017-02" db="EMBL/GenBank/DDBJ databases">
        <title>Draft genome of Acidibacillus ferrooxidans Huett2.</title>
        <authorList>
            <person name="Schopf S."/>
        </authorList>
    </citation>
    <scope>NUCLEOTIDE SEQUENCE [LARGE SCALE GENOMIC DNA]</scope>
    <source>
        <strain evidence="4 6">Huett2</strain>
    </source>
</reference>
<reference evidence="3 5" key="1">
    <citation type="submission" date="2016-02" db="EMBL/GenBank/DDBJ databases">
        <title>Draft genome sequence of Acidibacillus ferrooxidans SLC66.</title>
        <authorList>
            <person name="Oliveira G."/>
            <person name="Nancucheo I."/>
            <person name="Dall'Agnol H."/>
            <person name="Johnson B."/>
            <person name="Oliveira R."/>
            <person name="Nunes G.L."/>
            <person name="Tzotzos G."/>
            <person name="Orellana S.C."/>
            <person name="Salim A.C."/>
            <person name="Araujo F.M."/>
        </authorList>
    </citation>
    <scope>NUCLEOTIDE SEQUENCE [LARGE SCALE GENOMIC DNA]</scope>
    <source>
        <strain evidence="3 5">SLC66</strain>
    </source>
</reference>
<feature type="chain" id="PRO_5007839610" description="LysM domain-containing protein" evidence="2">
    <location>
        <begin position="29"/>
        <end position="395"/>
    </location>
</feature>
<evidence type="ECO:0000313" key="5">
    <source>
        <dbReference type="Proteomes" id="UP000077421"/>
    </source>
</evidence>
<evidence type="ECO:0000256" key="1">
    <source>
        <dbReference type="SAM" id="MobiDB-lite"/>
    </source>
</evidence>
<dbReference type="RefSeq" id="WP_067565674.1">
    <property type="nucleotide sequence ID" value="NZ_LSUQ01000038.1"/>
</dbReference>
<feature type="compositionally biased region" description="Basic residues" evidence="1">
    <location>
        <begin position="59"/>
        <end position="72"/>
    </location>
</feature>
<evidence type="ECO:0000313" key="3">
    <source>
        <dbReference type="EMBL" id="OAG93366.1"/>
    </source>
</evidence>
<keyword evidence="6" id="KW-1185">Reference proteome</keyword>
<dbReference type="STRING" id="1765683.B2M26_09915"/>
<feature type="compositionally biased region" description="Polar residues" evidence="1">
    <location>
        <begin position="46"/>
        <end position="58"/>
    </location>
</feature>
<evidence type="ECO:0000313" key="4">
    <source>
        <dbReference type="EMBL" id="OPG15905.1"/>
    </source>
</evidence>
<dbReference type="Proteomes" id="UP000077421">
    <property type="component" value="Unassembled WGS sequence"/>
</dbReference>
<dbReference type="EMBL" id="MWPS01000026">
    <property type="protein sequence ID" value="OPG15905.1"/>
    <property type="molecule type" value="Genomic_DNA"/>
</dbReference>
<feature type="region of interest" description="Disordered" evidence="1">
    <location>
        <begin position="32"/>
        <end position="72"/>
    </location>
</feature>
<dbReference type="EMBL" id="LSUQ01000038">
    <property type="protein sequence ID" value="OAG93366.1"/>
    <property type="molecule type" value="Genomic_DNA"/>
</dbReference>
<evidence type="ECO:0000313" key="6">
    <source>
        <dbReference type="Proteomes" id="UP000190229"/>
    </source>
</evidence>
<keyword evidence="2" id="KW-0732">Signal</keyword>
<dbReference type="Proteomes" id="UP000190229">
    <property type="component" value="Unassembled WGS sequence"/>
</dbReference>
<accession>A0A162SYW0</accession>